<evidence type="ECO:0000313" key="2">
    <source>
        <dbReference type="Proteomes" id="UP000789901"/>
    </source>
</evidence>
<keyword evidence="2" id="KW-1185">Reference proteome</keyword>
<protein>
    <submittedName>
        <fullName evidence="1">40659_t:CDS:1</fullName>
    </submittedName>
</protein>
<evidence type="ECO:0000313" key="1">
    <source>
        <dbReference type="EMBL" id="CAG8821363.1"/>
    </source>
</evidence>
<name>A0ABN7W860_GIGMA</name>
<feature type="non-terminal residue" evidence="1">
    <location>
        <position position="91"/>
    </location>
</feature>
<comment type="caution">
    <text evidence="1">The sequence shown here is derived from an EMBL/GenBank/DDBJ whole genome shotgun (WGS) entry which is preliminary data.</text>
</comment>
<reference evidence="1 2" key="1">
    <citation type="submission" date="2021-06" db="EMBL/GenBank/DDBJ databases">
        <authorList>
            <person name="Kallberg Y."/>
            <person name="Tangrot J."/>
            <person name="Rosling A."/>
        </authorList>
    </citation>
    <scope>NUCLEOTIDE SEQUENCE [LARGE SCALE GENOMIC DNA]</scope>
    <source>
        <strain evidence="1 2">120-4 pot B 10/14</strain>
    </source>
</reference>
<proteinExistence type="predicted"/>
<sequence>MYTNATNKLIVNQQLILDQPDTFFKKYTRKNDYEIYINEHEIIYVVKTNNNIPIATFLKCVLKRYLKKENQQARFNTCMKYGKFIYTPVLE</sequence>
<organism evidence="1 2">
    <name type="scientific">Gigaspora margarita</name>
    <dbReference type="NCBI Taxonomy" id="4874"/>
    <lineage>
        <taxon>Eukaryota</taxon>
        <taxon>Fungi</taxon>
        <taxon>Fungi incertae sedis</taxon>
        <taxon>Mucoromycota</taxon>
        <taxon>Glomeromycotina</taxon>
        <taxon>Glomeromycetes</taxon>
        <taxon>Diversisporales</taxon>
        <taxon>Gigasporaceae</taxon>
        <taxon>Gigaspora</taxon>
    </lineage>
</organism>
<gene>
    <name evidence="1" type="ORF">GMARGA_LOCUS27813</name>
</gene>
<dbReference type="EMBL" id="CAJVQB010034579">
    <property type="protein sequence ID" value="CAG8821363.1"/>
    <property type="molecule type" value="Genomic_DNA"/>
</dbReference>
<accession>A0ABN7W860</accession>
<dbReference type="Proteomes" id="UP000789901">
    <property type="component" value="Unassembled WGS sequence"/>
</dbReference>